<organism evidence="3 4">
    <name type="scientific">Sphaerisporangium rhizosphaerae</name>
    <dbReference type="NCBI Taxonomy" id="2269375"/>
    <lineage>
        <taxon>Bacteria</taxon>
        <taxon>Bacillati</taxon>
        <taxon>Actinomycetota</taxon>
        <taxon>Actinomycetes</taxon>
        <taxon>Streptosporangiales</taxon>
        <taxon>Streptosporangiaceae</taxon>
        <taxon>Sphaerisporangium</taxon>
    </lineage>
</organism>
<protein>
    <submittedName>
        <fullName evidence="3">YciI family protein</fullName>
    </submittedName>
</protein>
<accession>A0ABW2PKA6</accession>
<name>A0ABW2PKA6_9ACTN</name>
<comment type="caution">
    <text evidence="3">The sequence shown here is derived from an EMBL/GenBank/DDBJ whole genome shotgun (WGS) entry which is preliminary data.</text>
</comment>
<gene>
    <name evidence="3" type="ORF">ACFQSB_37650</name>
</gene>
<keyword evidence="4" id="KW-1185">Reference proteome</keyword>
<dbReference type="Proteomes" id="UP001596496">
    <property type="component" value="Unassembled WGS sequence"/>
</dbReference>
<dbReference type="EMBL" id="JBHTCG010000048">
    <property type="protein sequence ID" value="MFC7387983.1"/>
    <property type="molecule type" value="Genomic_DNA"/>
</dbReference>
<comment type="similarity">
    <text evidence="1">Belongs to the YciI family.</text>
</comment>
<dbReference type="InterPro" id="IPR005545">
    <property type="entry name" value="YCII"/>
</dbReference>
<evidence type="ECO:0000313" key="3">
    <source>
        <dbReference type="EMBL" id="MFC7387983.1"/>
    </source>
</evidence>
<evidence type="ECO:0000313" key="4">
    <source>
        <dbReference type="Proteomes" id="UP001596496"/>
    </source>
</evidence>
<evidence type="ECO:0000256" key="1">
    <source>
        <dbReference type="ARBA" id="ARBA00007689"/>
    </source>
</evidence>
<dbReference type="RefSeq" id="WP_380831947.1">
    <property type="nucleotide sequence ID" value="NZ_JBHTCG010000048.1"/>
</dbReference>
<reference evidence="4" key="1">
    <citation type="journal article" date="2019" name="Int. J. Syst. Evol. Microbiol.">
        <title>The Global Catalogue of Microorganisms (GCM) 10K type strain sequencing project: providing services to taxonomists for standard genome sequencing and annotation.</title>
        <authorList>
            <consortium name="The Broad Institute Genomics Platform"/>
            <consortium name="The Broad Institute Genome Sequencing Center for Infectious Disease"/>
            <person name="Wu L."/>
            <person name="Ma J."/>
        </authorList>
    </citation>
    <scope>NUCLEOTIDE SEQUENCE [LARGE SCALE GENOMIC DNA]</scope>
    <source>
        <strain evidence="4">CECT 7649</strain>
    </source>
</reference>
<dbReference type="PANTHER" id="PTHR35174:SF3">
    <property type="entry name" value="BLL7171 PROTEIN"/>
    <property type="match status" value="1"/>
</dbReference>
<evidence type="ECO:0000259" key="2">
    <source>
        <dbReference type="Pfam" id="PF03795"/>
    </source>
</evidence>
<feature type="domain" description="YCII-related" evidence="2">
    <location>
        <begin position="3"/>
        <end position="110"/>
    </location>
</feature>
<proteinExistence type="inferred from homology"/>
<dbReference type="SUPFAM" id="SSF54909">
    <property type="entry name" value="Dimeric alpha+beta barrel"/>
    <property type="match status" value="1"/>
</dbReference>
<sequence>MLMIYMNPVTWDALPERERREIFAGHERFVAMVTESGEMIRTEALADPSTGAAVRVRQGAVHATDGPYAVAEEHLCGYYLVECPDRERAVELAALIPDARYTGVEVRPMMDGAAPDL</sequence>
<dbReference type="PANTHER" id="PTHR35174">
    <property type="entry name" value="BLL7171 PROTEIN-RELATED"/>
    <property type="match status" value="1"/>
</dbReference>
<dbReference type="Gene3D" id="3.30.70.1060">
    <property type="entry name" value="Dimeric alpha+beta barrel"/>
    <property type="match status" value="1"/>
</dbReference>
<dbReference type="InterPro" id="IPR011008">
    <property type="entry name" value="Dimeric_a/b-barrel"/>
</dbReference>
<dbReference type="Pfam" id="PF03795">
    <property type="entry name" value="YCII"/>
    <property type="match status" value="1"/>
</dbReference>